<protein>
    <submittedName>
        <fullName evidence="1">Uncharacterized protein</fullName>
    </submittedName>
</protein>
<accession>A0A6V7U572</accession>
<evidence type="ECO:0000313" key="1">
    <source>
        <dbReference type="EMBL" id="CAD2146284.1"/>
    </source>
</evidence>
<comment type="caution">
    <text evidence="1">The sequence shown here is derived from an EMBL/GenBank/DDBJ whole genome shotgun (WGS) entry which is preliminary data.</text>
</comment>
<dbReference type="AlphaFoldDB" id="A0A6V7U572"/>
<gene>
    <name evidence="1" type="ORF">MENT_LOCUS8553</name>
</gene>
<sequence length="192" mass="22807">MSIICEKKEFVFHLEEYDDYYSTIHFDQRICLNDKYLLKVEENEFNIPLSIPFECNEVLFEKYVENLYLINVQKVLDNQSSNSSTSFVAFCNLNMDNPIEINERIIIQQWEGYKRMYPEFQPRNKRKGKEIIYNHPDIHKTAQILVKSNAQILVDLKNDNKNQNGKVFKIKFNFDTNLSWALVVDSVKHIAI</sequence>
<reference evidence="1 2" key="1">
    <citation type="submission" date="2020-08" db="EMBL/GenBank/DDBJ databases">
        <authorList>
            <person name="Koutsovoulos G."/>
            <person name="Danchin GJ E."/>
        </authorList>
    </citation>
    <scope>NUCLEOTIDE SEQUENCE [LARGE SCALE GENOMIC DNA]</scope>
</reference>
<name>A0A6V7U572_MELEN</name>
<evidence type="ECO:0000313" key="2">
    <source>
        <dbReference type="Proteomes" id="UP000580250"/>
    </source>
</evidence>
<dbReference type="Proteomes" id="UP000580250">
    <property type="component" value="Unassembled WGS sequence"/>
</dbReference>
<organism evidence="1 2">
    <name type="scientific">Meloidogyne enterolobii</name>
    <name type="common">Root-knot nematode worm</name>
    <name type="synonym">Meloidogyne mayaguensis</name>
    <dbReference type="NCBI Taxonomy" id="390850"/>
    <lineage>
        <taxon>Eukaryota</taxon>
        <taxon>Metazoa</taxon>
        <taxon>Ecdysozoa</taxon>
        <taxon>Nematoda</taxon>
        <taxon>Chromadorea</taxon>
        <taxon>Rhabditida</taxon>
        <taxon>Tylenchina</taxon>
        <taxon>Tylenchomorpha</taxon>
        <taxon>Tylenchoidea</taxon>
        <taxon>Meloidogynidae</taxon>
        <taxon>Meloidogyninae</taxon>
        <taxon>Meloidogyne</taxon>
    </lineage>
</organism>
<dbReference type="EMBL" id="CAJEWN010000037">
    <property type="protein sequence ID" value="CAD2146284.1"/>
    <property type="molecule type" value="Genomic_DNA"/>
</dbReference>
<proteinExistence type="predicted"/>